<evidence type="ECO:0000256" key="7">
    <source>
        <dbReference type="ARBA" id="ARBA00022884"/>
    </source>
</evidence>
<feature type="domain" description="Dicer dsRNA-binding fold" evidence="16">
    <location>
        <begin position="570"/>
        <end position="665"/>
    </location>
</feature>
<dbReference type="InterPro" id="IPR001650">
    <property type="entry name" value="Helicase_C-like"/>
</dbReference>
<dbReference type="GO" id="GO:0003723">
    <property type="term" value="F:RNA binding"/>
    <property type="evidence" value="ECO:0007669"/>
    <property type="project" value="UniProtKB-UniRule"/>
</dbReference>
<dbReference type="Gene3D" id="1.10.1520.10">
    <property type="entry name" value="Ribonuclease III domain"/>
    <property type="match status" value="2"/>
</dbReference>
<evidence type="ECO:0008006" key="19">
    <source>
        <dbReference type="Google" id="ProtNLM"/>
    </source>
</evidence>
<dbReference type="EMBL" id="JAVRRD010000035">
    <property type="protein sequence ID" value="KAK5045628.1"/>
    <property type="molecule type" value="Genomic_DNA"/>
</dbReference>
<dbReference type="GO" id="GO:0050688">
    <property type="term" value="P:regulation of defense response to virus"/>
    <property type="evidence" value="ECO:0007669"/>
    <property type="project" value="UniProtKB-KW"/>
</dbReference>
<dbReference type="SUPFAM" id="SSF52540">
    <property type="entry name" value="P-loop containing nucleoside triphosphate hydrolases"/>
    <property type="match status" value="1"/>
</dbReference>
<keyword evidence="7 10" id="KW-0694">RNA-binding</keyword>
<dbReference type="SMART" id="SM00535">
    <property type="entry name" value="RIBOc"/>
    <property type="match status" value="2"/>
</dbReference>
<dbReference type="SUPFAM" id="SSF69065">
    <property type="entry name" value="RNase III domain-like"/>
    <property type="match status" value="2"/>
</dbReference>
<dbReference type="InterPro" id="IPR000999">
    <property type="entry name" value="RNase_III_dom"/>
</dbReference>
<accession>A0AAV9MVH8</accession>
<dbReference type="PROSITE" id="PS00517">
    <property type="entry name" value="RNASE_3_1"/>
    <property type="match status" value="2"/>
</dbReference>
<evidence type="ECO:0000256" key="6">
    <source>
        <dbReference type="ARBA" id="ARBA00022840"/>
    </source>
</evidence>
<protein>
    <recommendedName>
        <fullName evidence="19">Dicer-like protein 2</fullName>
    </recommendedName>
</protein>
<dbReference type="CDD" id="cd18034">
    <property type="entry name" value="DEXHc_dicer"/>
    <property type="match status" value="1"/>
</dbReference>
<proteinExistence type="inferred from homology"/>
<feature type="domain" description="Helicase ATP-binding" evidence="14">
    <location>
        <begin position="35"/>
        <end position="212"/>
    </location>
</feature>
<dbReference type="GO" id="GO:0030422">
    <property type="term" value="P:siRNA processing"/>
    <property type="evidence" value="ECO:0007669"/>
    <property type="project" value="TreeGrafter"/>
</dbReference>
<feature type="compositionally biased region" description="Acidic residues" evidence="12">
    <location>
        <begin position="1"/>
        <end position="20"/>
    </location>
</feature>
<evidence type="ECO:0000259" key="15">
    <source>
        <dbReference type="PROSITE" id="PS51194"/>
    </source>
</evidence>
<dbReference type="PROSITE" id="PS51327">
    <property type="entry name" value="DICER_DSRBF"/>
    <property type="match status" value="1"/>
</dbReference>
<dbReference type="InterPro" id="IPR038248">
    <property type="entry name" value="Dicer_dimer_sf"/>
</dbReference>
<keyword evidence="5" id="KW-0347">Helicase</keyword>
<dbReference type="InterPro" id="IPR005034">
    <property type="entry name" value="Dicer_dimerisation"/>
</dbReference>
<keyword evidence="8" id="KW-0051">Antiviral defense</keyword>
<evidence type="ECO:0000256" key="4">
    <source>
        <dbReference type="ARBA" id="ARBA00022801"/>
    </source>
</evidence>
<dbReference type="Gene3D" id="3.30.160.380">
    <property type="entry name" value="Dicer dimerisation domain"/>
    <property type="match status" value="1"/>
</dbReference>
<keyword evidence="18" id="KW-1185">Reference proteome</keyword>
<comment type="similarity">
    <text evidence="10">Belongs to the helicase family. Dicer subfamily.</text>
</comment>
<gene>
    <name evidence="17" type="ORF">LTR84_008997</name>
</gene>
<dbReference type="Gene3D" id="3.40.50.300">
    <property type="entry name" value="P-loop containing nucleotide triphosphate hydrolases"/>
    <property type="match status" value="2"/>
</dbReference>
<dbReference type="GO" id="GO:0004525">
    <property type="term" value="F:ribonuclease III activity"/>
    <property type="evidence" value="ECO:0007669"/>
    <property type="project" value="InterPro"/>
</dbReference>
<organism evidence="17 18">
    <name type="scientific">Exophiala bonariae</name>
    <dbReference type="NCBI Taxonomy" id="1690606"/>
    <lineage>
        <taxon>Eukaryota</taxon>
        <taxon>Fungi</taxon>
        <taxon>Dikarya</taxon>
        <taxon>Ascomycota</taxon>
        <taxon>Pezizomycotina</taxon>
        <taxon>Eurotiomycetes</taxon>
        <taxon>Chaetothyriomycetidae</taxon>
        <taxon>Chaetothyriales</taxon>
        <taxon>Herpotrichiellaceae</taxon>
        <taxon>Exophiala</taxon>
    </lineage>
</organism>
<dbReference type="GO" id="GO:0005737">
    <property type="term" value="C:cytoplasm"/>
    <property type="evidence" value="ECO:0007669"/>
    <property type="project" value="TreeGrafter"/>
</dbReference>
<keyword evidence="4" id="KW-0378">Hydrolase</keyword>
<dbReference type="InterPro" id="IPR027417">
    <property type="entry name" value="P-loop_NTPase"/>
</dbReference>
<evidence type="ECO:0000256" key="10">
    <source>
        <dbReference type="PROSITE-ProRule" id="PRU00657"/>
    </source>
</evidence>
<dbReference type="PANTHER" id="PTHR14950:SF37">
    <property type="entry name" value="ENDORIBONUCLEASE DICER"/>
    <property type="match status" value="1"/>
</dbReference>
<evidence type="ECO:0000259" key="13">
    <source>
        <dbReference type="PROSITE" id="PS50142"/>
    </source>
</evidence>
<dbReference type="PROSITE" id="PS51192">
    <property type="entry name" value="HELICASE_ATP_BIND_1"/>
    <property type="match status" value="1"/>
</dbReference>
<evidence type="ECO:0000256" key="1">
    <source>
        <dbReference type="ARBA" id="ARBA00022721"/>
    </source>
</evidence>
<name>A0AAV9MVH8_9EURO</name>
<keyword evidence="2" id="KW-0677">Repeat</keyword>
<dbReference type="SMART" id="SM00487">
    <property type="entry name" value="DEXDc"/>
    <property type="match status" value="1"/>
</dbReference>
<evidence type="ECO:0000259" key="16">
    <source>
        <dbReference type="PROSITE" id="PS51327"/>
    </source>
</evidence>
<feature type="domain" description="RNase III" evidence="13">
    <location>
        <begin position="944"/>
        <end position="1054"/>
    </location>
</feature>
<dbReference type="RefSeq" id="XP_064701246.1">
    <property type="nucleotide sequence ID" value="XM_064852539.1"/>
</dbReference>
<dbReference type="PROSITE" id="PS50142">
    <property type="entry name" value="RNASE_3_2"/>
    <property type="match status" value="2"/>
</dbReference>
<reference evidence="17 18" key="1">
    <citation type="submission" date="2023-08" db="EMBL/GenBank/DDBJ databases">
        <title>Black Yeasts Isolated from many extreme environments.</title>
        <authorList>
            <person name="Coleine C."/>
            <person name="Stajich J.E."/>
            <person name="Selbmann L."/>
        </authorList>
    </citation>
    <scope>NUCLEOTIDE SEQUENCE [LARGE SCALE GENOMIC DNA]</scope>
    <source>
        <strain evidence="17 18">CCFEE 5792</strain>
    </source>
</reference>
<evidence type="ECO:0000256" key="3">
    <source>
        <dbReference type="ARBA" id="ARBA00022741"/>
    </source>
</evidence>
<feature type="domain" description="Helicase C-terminal" evidence="15">
    <location>
        <begin position="379"/>
        <end position="545"/>
    </location>
</feature>
<feature type="coiled-coil region" evidence="11">
    <location>
        <begin position="523"/>
        <end position="550"/>
    </location>
</feature>
<evidence type="ECO:0000256" key="12">
    <source>
        <dbReference type="SAM" id="MobiDB-lite"/>
    </source>
</evidence>
<keyword evidence="6" id="KW-0067">ATP-binding</keyword>
<dbReference type="GO" id="GO:0005634">
    <property type="term" value="C:nucleus"/>
    <property type="evidence" value="ECO:0007669"/>
    <property type="project" value="TreeGrafter"/>
</dbReference>
<evidence type="ECO:0000256" key="2">
    <source>
        <dbReference type="ARBA" id="ARBA00022737"/>
    </source>
</evidence>
<dbReference type="CDD" id="cd00593">
    <property type="entry name" value="RIBOc"/>
    <property type="match status" value="2"/>
</dbReference>
<evidence type="ECO:0000256" key="9">
    <source>
        <dbReference type="ARBA" id="ARBA00025403"/>
    </source>
</evidence>
<dbReference type="SMART" id="SM00490">
    <property type="entry name" value="HELICc"/>
    <property type="match status" value="1"/>
</dbReference>
<dbReference type="InterPro" id="IPR014001">
    <property type="entry name" value="Helicase_ATP-bd"/>
</dbReference>
<dbReference type="Pfam" id="PF03368">
    <property type="entry name" value="Dicer_dimer"/>
    <property type="match status" value="1"/>
</dbReference>
<dbReference type="InterPro" id="IPR011545">
    <property type="entry name" value="DEAD/DEAH_box_helicase_dom"/>
</dbReference>
<feature type="domain" description="RNase III" evidence="13">
    <location>
        <begin position="1100"/>
        <end position="1283"/>
    </location>
</feature>
<evidence type="ECO:0000256" key="5">
    <source>
        <dbReference type="ARBA" id="ARBA00022806"/>
    </source>
</evidence>
<dbReference type="Proteomes" id="UP001358417">
    <property type="component" value="Unassembled WGS sequence"/>
</dbReference>
<dbReference type="GeneID" id="89977158"/>
<dbReference type="InterPro" id="IPR036389">
    <property type="entry name" value="RNase_III_sf"/>
</dbReference>
<evidence type="ECO:0000256" key="8">
    <source>
        <dbReference type="ARBA" id="ARBA00023118"/>
    </source>
</evidence>
<keyword evidence="3" id="KW-0547">Nucleotide-binding</keyword>
<dbReference type="Pfam" id="PF00271">
    <property type="entry name" value="Helicase_C"/>
    <property type="match status" value="1"/>
</dbReference>
<comment type="caution">
    <text evidence="17">The sequence shown here is derived from an EMBL/GenBank/DDBJ whole genome shotgun (WGS) entry which is preliminary data.</text>
</comment>
<dbReference type="Pfam" id="PF00636">
    <property type="entry name" value="Ribonuclease_3"/>
    <property type="match status" value="2"/>
</dbReference>
<dbReference type="SUPFAM" id="SSF54768">
    <property type="entry name" value="dsRNA-binding domain-like"/>
    <property type="match status" value="1"/>
</dbReference>
<dbReference type="PANTHER" id="PTHR14950">
    <property type="entry name" value="DICER-RELATED"/>
    <property type="match status" value="1"/>
</dbReference>
<feature type="region of interest" description="Disordered" evidence="12">
    <location>
        <begin position="1"/>
        <end position="23"/>
    </location>
</feature>
<dbReference type="GO" id="GO:0051607">
    <property type="term" value="P:defense response to virus"/>
    <property type="evidence" value="ECO:0007669"/>
    <property type="project" value="UniProtKB-KW"/>
</dbReference>
<comment type="function">
    <text evidence="9">Dicer-like endonuclease involved in cleaving double-stranded RNA in the RNA interference (RNAi) pathway. Produces 21 to 25 bp dsRNAs (siRNAs) which target the selective destruction of homologous RNAs leading to sequence-specific suppression of gene expression, called post-transcriptional gene silencing (PTGS). Part of a broad host defense response against viral infection and transposons.</text>
</comment>
<keyword evidence="1" id="KW-0930">Antiviral protein</keyword>
<evidence type="ECO:0000313" key="17">
    <source>
        <dbReference type="EMBL" id="KAK5045628.1"/>
    </source>
</evidence>
<evidence type="ECO:0000259" key="14">
    <source>
        <dbReference type="PROSITE" id="PS51192"/>
    </source>
</evidence>
<evidence type="ECO:0000313" key="18">
    <source>
        <dbReference type="Proteomes" id="UP001358417"/>
    </source>
</evidence>
<dbReference type="GO" id="GO:0004386">
    <property type="term" value="F:helicase activity"/>
    <property type="evidence" value="ECO:0007669"/>
    <property type="project" value="UniProtKB-KW"/>
</dbReference>
<dbReference type="PROSITE" id="PS51194">
    <property type="entry name" value="HELICASE_CTER"/>
    <property type="match status" value="1"/>
</dbReference>
<evidence type="ECO:0000256" key="11">
    <source>
        <dbReference type="SAM" id="Coils"/>
    </source>
</evidence>
<dbReference type="Pfam" id="PF00270">
    <property type="entry name" value="DEAD"/>
    <property type="match status" value="1"/>
</dbReference>
<sequence>MSSSSDELDAWSDDAVEDDPGSATPIYSRAYQLEMFEHSMRNNIIAVMATGSGKTQVAKLRIHAELERTFGKQIWFTAPSVALVDQQHFVLSHQLPEAQFKMIVGANSPEHWKSRQIWDQALLNVDVVVCTPQILVDALDSGFVSLTDISLIVVDEAHHCFKNNPLNTMMRNHYHTFSGPKCLLPAILGLTASPVTRKSVEELRKLEENLAAKCMTPTKQMDEYTTFVNAPKFQVEAYVQKPCDFPPILAALESVVDSLKIDDDPYFDMLRSREGLGSLNKLEKIIKKGKTPAIEEVQSFHRSAVEVHKTLGPWAAREYITDCVRKVQTASYEALQSSKISEENTSQFICRVLAPLYETIYQAYPGIDDDNDVSEKARALVKLLAAEYHPMARAMIFTRTRPSAWALTKILQAHPLTRQYRAFSFVGCSNSSYRSLFNLAEPLAQNQGLEEFRCGELNLCIATSVMEEGIDVPALNLVICFDEPSNHRSFVQSRGRARQQESKFIMFRDLEDEAVSKLSRWRVLEEEMKVAFAEEEKEDEQRRVEESRDETGGEAFRIPVTGSTLTYENSQQRLQRFCGKISRHTDPAMANPVYIFSRGVSDGVRATVHLPSTLDPALRVFQSNSAWRTERMARRDAAFQAYKSLYNAGLVTDYLIPPDIPREDALQEEDPSIETRDGVYAVSAQYDPWTSVMEMVNTEEPLYFHELQTASPGNEYPIMALLLPRKLERCSFSLFESASQHISVAVSSGRPFPHKFRQIARQISFYLLSTILGRRMRAVGMNDVPLVIIPNIAPERLQDWYDQFTRSAPFVEYVSNSGGHPEDLLLKVVGTNIPYVLQQHANIGATDADGMDVQAIRLSRRLDYLSPQNSNEHQKVAVPESFVPTDCQALSLSAEHGRFMLLIPSMSHMFEVFLRSTEASTGPLSILQLQSLDLLAEALTTPNTNKNNYQRLEFLGDSLLKYYASTQVFVDHPDRPEGILTVYCGRIVANSRLQRATRELGLDRFLTRVRFNGANWTAGVPKQDDSKAKEKTLSSKVLADVIEALIGAAYLDDTVQERREVNVISALKLFIDEIDWKTPAENFARLPVAKSSGAVDRERLQPVERLTGYNFKQPQLLAVALTHSSYNPSISSYDRLEFLGDAVLDHIVKIKLYHNKELLEPDEMTLRRHALVSHATLAFFALQAFHVSTTTDIDVDLATRKHTKMEVHRKVYLADYIRQVDSRDLSKARTKMLSTWDEIHHSITEAFEHGQRFPWEELLRLDAPKSYSDIIESILGAVFIDSGADLEACEQVLETIGYMKLVNRITSARTGDIHTVHPEQELFILAPKYKTQAKKTARSGWKCRVLIDGEHIAHAVRASCKAEAQCKAARRAVKVLMSNKKRKIEVLDTPKRVVDGLDPQE</sequence>
<dbReference type="GO" id="GO:0005524">
    <property type="term" value="F:ATP binding"/>
    <property type="evidence" value="ECO:0007669"/>
    <property type="project" value="UniProtKB-KW"/>
</dbReference>
<keyword evidence="11" id="KW-0175">Coiled coil</keyword>